<evidence type="ECO:0000259" key="2">
    <source>
        <dbReference type="Pfam" id="PF02720"/>
    </source>
</evidence>
<dbReference type="EMBL" id="LK021338">
    <property type="protein sequence ID" value="CDQ44280.1"/>
    <property type="molecule type" value="Genomic_DNA"/>
</dbReference>
<dbReference type="AlphaFoldDB" id="A0AAV2WJ78"/>
<dbReference type="RefSeq" id="WP_042509709.1">
    <property type="nucleotide sequence ID" value="NZ_FMZG01000004.1"/>
</dbReference>
<evidence type="ECO:0000256" key="1">
    <source>
        <dbReference type="SAM" id="MobiDB-lite"/>
    </source>
</evidence>
<dbReference type="InterPro" id="IPR003870">
    <property type="entry name" value="DUF222"/>
</dbReference>
<evidence type="ECO:0000313" key="3">
    <source>
        <dbReference type="EMBL" id="CDQ44280.1"/>
    </source>
</evidence>
<dbReference type="Pfam" id="PF02720">
    <property type="entry name" value="DUF222"/>
    <property type="match status" value="2"/>
</dbReference>
<name>A0AAV2WJ78_MYCNE</name>
<reference evidence="3" key="1">
    <citation type="submission" date="2014-05" db="EMBL/GenBank/DDBJ databases">
        <authorList>
            <person name="Urmite Genomes"/>
        </authorList>
    </citation>
    <scope>NUCLEOTIDE SEQUENCE</scope>
    <source>
        <strain evidence="3">DSM 44074</strain>
    </source>
</reference>
<reference evidence="3" key="2">
    <citation type="submission" date="2015-09" db="EMBL/GenBank/DDBJ databases">
        <title>Draft genome sequence of Mycobacterium neoaurum DSM 44074.</title>
        <authorList>
            <person name="Croce O."/>
            <person name="Robert C."/>
            <person name="Raoult D."/>
            <person name="Drancourt M."/>
        </authorList>
    </citation>
    <scope>NUCLEOTIDE SEQUENCE</scope>
    <source>
        <strain evidence="3">DSM 44074</strain>
    </source>
</reference>
<protein>
    <submittedName>
        <fullName evidence="3">REP13E12 repeat protein</fullName>
    </submittedName>
</protein>
<proteinExistence type="predicted"/>
<feature type="region of interest" description="Disordered" evidence="1">
    <location>
        <begin position="239"/>
        <end position="268"/>
    </location>
</feature>
<sequence length="529" mass="56966">MLANGVADREAVLAVFDAYDSACEQLAALDVTRLSPADLLTLQSQREHHARTTAVLDHRILAALQAQSTPKEIGARTWAQILTIRLRISEAEAARRLRDAADLGPRQSLDGQVLDPTLPACAAALAEGTINLEHVHEIRTAVERAGRYAEPQRCGQLEADLVEAATRITPRTLREVADYALSVLNPDGDSPDIAAHERGITLGRQDPDGLIRISGWVDPELGAYLKTVNQVWGAPGINNPADEAPVSNPSPNPLDHADGLPAPAPAVPVQPETPAVAPTAEPFEHRRTALDAALADPNPAPVPFEELQGRRAALDVDPRSAAGRDTRGASQRYHDALKAVVRNALMSRELGQHNGLPVTVVVSTTLAELHAAAGIAHTSVGTTMPMRDLIRLAAHAHHYLLIYREHTAEPLYLARSKRVASKAQRLVMISRDRGCTMPNCPVSGAGCQGMHAEQDWSAGGQTDITGLGLGCAADNQLAFDTGWTTSIGPDGRVHWHPPPLLDTGQDTVNHYHHPEELLRRREDDSGEQR</sequence>
<gene>
    <name evidence="3" type="ORF">BN1047_02156</name>
</gene>
<feature type="domain" description="DUF222" evidence="2">
    <location>
        <begin position="45"/>
        <end position="242"/>
    </location>
</feature>
<feature type="domain" description="DUF222" evidence="2">
    <location>
        <begin position="285"/>
        <end position="432"/>
    </location>
</feature>
<accession>A0AAV2WJ78</accession>
<organism evidence="3 4">
    <name type="scientific">Mycolicibacterium neoaurum</name>
    <name type="common">Mycobacterium neoaurum</name>
    <dbReference type="NCBI Taxonomy" id="1795"/>
    <lineage>
        <taxon>Bacteria</taxon>
        <taxon>Bacillati</taxon>
        <taxon>Actinomycetota</taxon>
        <taxon>Actinomycetes</taxon>
        <taxon>Mycobacteriales</taxon>
        <taxon>Mycobacteriaceae</taxon>
        <taxon>Mycolicibacterium</taxon>
    </lineage>
</organism>
<evidence type="ECO:0000313" key="4">
    <source>
        <dbReference type="Proteomes" id="UP000028864"/>
    </source>
</evidence>
<dbReference type="Proteomes" id="UP000028864">
    <property type="component" value="Unassembled WGS sequence"/>
</dbReference>